<sequence>MPDEREPDLRRPDRMIPPRTEAIAAELAAGDRELCHCLDCGRQLVALRHGDSCLFCGSRAVVVEGA</sequence>
<dbReference type="Proteomes" id="UP001596398">
    <property type="component" value="Unassembled WGS sequence"/>
</dbReference>
<evidence type="ECO:0000313" key="1">
    <source>
        <dbReference type="EMBL" id="MFC7234240.1"/>
    </source>
</evidence>
<proteinExistence type="predicted"/>
<dbReference type="EMBL" id="JBHTAP010000001">
    <property type="protein sequence ID" value="MFC7234240.1"/>
    <property type="molecule type" value="Genomic_DNA"/>
</dbReference>
<reference evidence="1 2" key="1">
    <citation type="journal article" date="2019" name="Int. J. Syst. Evol. Microbiol.">
        <title>The Global Catalogue of Microorganisms (GCM) 10K type strain sequencing project: providing services to taxonomists for standard genome sequencing and annotation.</title>
        <authorList>
            <consortium name="The Broad Institute Genomics Platform"/>
            <consortium name="The Broad Institute Genome Sequencing Center for Infectious Disease"/>
            <person name="Wu L."/>
            <person name="Ma J."/>
        </authorList>
    </citation>
    <scope>NUCLEOTIDE SEQUENCE [LARGE SCALE GENOMIC DNA]</scope>
    <source>
        <strain evidence="1 2">DT85</strain>
    </source>
</reference>
<accession>A0ABD5ZLF4</accession>
<dbReference type="GeneID" id="79265906"/>
<dbReference type="AlphaFoldDB" id="A0ABD5ZLF4"/>
<dbReference type="RefSeq" id="WP_276235242.1">
    <property type="nucleotide sequence ID" value="NZ_CP119802.1"/>
</dbReference>
<keyword evidence="2" id="KW-1185">Reference proteome</keyword>
<gene>
    <name evidence="1" type="ORF">ACFQJ4_02805</name>
</gene>
<name>A0ABD5ZLF4_9EURY</name>
<protein>
    <submittedName>
        <fullName evidence="1">Uncharacterized protein</fullName>
    </submittedName>
</protein>
<evidence type="ECO:0000313" key="2">
    <source>
        <dbReference type="Proteomes" id="UP001596398"/>
    </source>
</evidence>
<comment type="caution">
    <text evidence="1">The sequence shown here is derived from an EMBL/GenBank/DDBJ whole genome shotgun (WGS) entry which is preliminary data.</text>
</comment>
<organism evidence="1 2">
    <name type="scientific">Halosegnis marinus</name>
    <dbReference type="NCBI Taxonomy" id="3034023"/>
    <lineage>
        <taxon>Archaea</taxon>
        <taxon>Methanobacteriati</taxon>
        <taxon>Methanobacteriota</taxon>
        <taxon>Stenosarchaea group</taxon>
        <taxon>Halobacteria</taxon>
        <taxon>Halobacteriales</taxon>
        <taxon>Natronomonadaceae</taxon>
        <taxon>Halosegnis</taxon>
    </lineage>
</organism>